<comment type="caution">
    <text evidence="1">The sequence shown here is derived from an EMBL/GenBank/DDBJ whole genome shotgun (WGS) entry which is preliminary data.</text>
</comment>
<accession>A0ABQ9X0T2</accession>
<sequence>MQIEQIHGHTATIDDSSSFVTVHCTICLHNDEAALLVSGTSQMIHTDIVIANPFRTAPLVFSGCGSGSFQLHELTLSDLVVAEGMSLLGNSLSSLSLSNTVFRNVSNFDAFPTIPDDASMQTTQVSGCELDTVENGLYGTIFGNINGAGTFLGMNMTILSNDATYQTSYVNKPSKEFTSRTSLESVYFENCTTTAHGGGLCYKGIGDFSLKTSKFVNCKGTTYQQSRRGILVLFERHHWNSHT</sequence>
<evidence type="ECO:0000313" key="1">
    <source>
        <dbReference type="EMBL" id="KAK2945392.1"/>
    </source>
</evidence>
<reference evidence="1 2" key="1">
    <citation type="journal article" date="2022" name="bioRxiv">
        <title>Genomics of Preaxostyla Flagellates Illuminates Evolutionary Transitions and the Path Towards Mitochondrial Loss.</title>
        <authorList>
            <person name="Novak L.V.F."/>
            <person name="Treitli S.C."/>
            <person name="Pyrih J."/>
            <person name="Halakuc P."/>
            <person name="Pipaliya S.V."/>
            <person name="Vacek V."/>
            <person name="Brzon O."/>
            <person name="Soukal P."/>
            <person name="Eme L."/>
            <person name="Dacks J.B."/>
            <person name="Karnkowska A."/>
            <person name="Elias M."/>
            <person name="Hampl V."/>
        </authorList>
    </citation>
    <scope>NUCLEOTIDE SEQUENCE [LARGE SCALE GENOMIC DNA]</scope>
    <source>
        <strain evidence="1">NAU3</strain>
        <tissue evidence="1">Gut</tissue>
    </source>
</reference>
<keyword evidence="2" id="KW-1185">Reference proteome</keyword>
<protein>
    <recommendedName>
        <fullName evidence="3">Right handed beta helix domain-containing protein</fullName>
    </recommendedName>
</protein>
<evidence type="ECO:0008006" key="3">
    <source>
        <dbReference type="Google" id="ProtNLM"/>
    </source>
</evidence>
<proteinExistence type="predicted"/>
<name>A0ABQ9X0T2_9EUKA</name>
<dbReference type="EMBL" id="JARBJD010000262">
    <property type="protein sequence ID" value="KAK2945392.1"/>
    <property type="molecule type" value="Genomic_DNA"/>
</dbReference>
<evidence type="ECO:0000313" key="2">
    <source>
        <dbReference type="Proteomes" id="UP001281761"/>
    </source>
</evidence>
<organism evidence="1 2">
    <name type="scientific">Blattamonas nauphoetae</name>
    <dbReference type="NCBI Taxonomy" id="2049346"/>
    <lineage>
        <taxon>Eukaryota</taxon>
        <taxon>Metamonada</taxon>
        <taxon>Preaxostyla</taxon>
        <taxon>Oxymonadida</taxon>
        <taxon>Blattamonas</taxon>
    </lineage>
</organism>
<dbReference type="Proteomes" id="UP001281761">
    <property type="component" value="Unassembled WGS sequence"/>
</dbReference>
<gene>
    <name evidence="1" type="ORF">BLNAU_19661</name>
</gene>